<feature type="transmembrane region" description="Helical" evidence="6">
    <location>
        <begin position="204"/>
        <end position="227"/>
    </location>
</feature>
<name>A0A6A6IRC2_9PLEO</name>
<dbReference type="InterPro" id="IPR011701">
    <property type="entry name" value="MFS"/>
</dbReference>
<dbReference type="GO" id="GO:0022857">
    <property type="term" value="F:transmembrane transporter activity"/>
    <property type="evidence" value="ECO:0007669"/>
    <property type="project" value="InterPro"/>
</dbReference>
<evidence type="ECO:0000256" key="3">
    <source>
        <dbReference type="ARBA" id="ARBA00022989"/>
    </source>
</evidence>
<evidence type="ECO:0000256" key="2">
    <source>
        <dbReference type="ARBA" id="ARBA00022692"/>
    </source>
</evidence>
<dbReference type="Pfam" id="PF07690">
    <property type="entry name" value="MFS_1"/>
    <property type="match status" value="1"/>
</dbReference>
<dbReference type="SUPFAM" id="SSF103473">
    <property type="entry name" value="MFS general substrate transporter"/>
    <property type="match status" value="1"/>
</dbReference>
<gene>
    <name evidence="7" type="ORF">BU26DRAFT_529478</name>
</gene>
<dbReference type="AlphaFoldDB" id="A0A6A6IRC2"/>
<keyword evidence="2 6" id="KW-0812">Transmembrane</keyword>
<evidence type="ECO:0000256" key="1">
    <source>
        <dbReference type="ARBA" id="ARBA00004141"/>
    </source>
</evidence>
<dbReference type="PANTHER" id="PTHR23502">
    <property type="entry name" value="MAJOR FACILITATOR SUPERFAMILY"/>
    <property type="match status" value="1"/>
</dbReference>
<feature type="transmembrane region" description="Helical" evidence="6">
    <location>
        <begin position="366"/>
        <end position="392"/>
    </location>
</feature>
<comment type="subcellular location">
    <subcellularLocation>
        <location evidence="1">Membrane</location>
        <topology evidence="1">Multi-pass membrane protein</topology>
    </subcellularLocation>
</comment>
<dbReference type="Proteomes" id="UP000800094">
    <property type="component" value="Unassembled WGS sequence"/>
</dbReference>
<feature type="transmembrane region" description="Helical" evidence="6">
    <location>
        <begin position="111"/>
        <end position="133"/>
    </location>
</feature>
<feature type="transmembrane region" description="Helical" evidence="6">
    <location>
        <begin position="269"/>
        <end position="289"/>
    </location>
</feature>
<feature type="transmembrane region" description="Helical" evidence="6">
    <location>
        <begin position="412"/>
        <end position="434"/>
    </location>
</feature>
<keyword evidence="8" id="KW-1185">Reference proteome</keyword>
<evidence type="ECO:0000256" key="6">
    <source>
        <dbReference type="SAM" id="Phobius"/>
    </source>
</evidence>
<feature type="compositionally biased region" description="Basic and acidic residues" evidence="5">
    <location>
        <begin position="19"/>
        <end position="44"/>
    </location>
</feature>
<dbReference type="GO" id="GO:0005886">
    <property type="term" value="C:plasma membrane"/>
    <property type="evidence" value="ECO:0007669"/>
    <property type="project" value="TreeGrafter"/>
</dbReference>
<dbReference type="GeneID" id="54584233"/>
<dbReference type="PANTHER" id="PTHR23502:SF47">
    <property type="entry name" value="MAJOR FACILITATOR SUPERFAMILY (MFS) PROFILE DOMAIN-CONTAINING PROTEIN-RELATED"/>
    <property type="match status" value="1"/>
</dbReference>
<feature type="transmembrane region" description="Helical" evidence="6">
    <location>
        <begin position="455"/>
        <end position="474"/>
    </location>
</feature>
<feature type="transmembrane region" description="Helical" evidence="6">
    <location>
        <begin position="518"/>
        <end position="542"/>
    </location>
</feature>
<dbReference type="RefSeq" id="XP_033687356.1">
    <property type="nucleotide sequence ID" value="XM_033830903.1"/>
</dbReference>
<sequence>MVEERFDFYIDEDAELAKPKPLPLREPRLVSPSKDIEVPRRQSSDSHPAFGPEADPEPESTFKSVKKKHESYDLSGSIFLITGDGRTLNLPVPSNSKLDPLNWGAWKTAGAILALGWYSVVVLTPSQAASLMMHGLLADFSEEDSKPWTLETLITAPTLFMGIGAFLWVPLGLALGRRPVFLIASFVNLVAIIGAGYSQTFHQLLFFICLLGMGEGFALTSAFLMIIDMTFIDQRPKAIAALWSVPGFIGTGALSLVPYLSNHGTDWHIFYRCWTIPVAVSFLLAFLLYPESYFKRPTVAFDGLILLQSATEKLTIYEDLEADSDLYKDLPSYPFDSDAKGLRYRLGLARSPFTSWKAMGRCYLQIAFCAINPLIFWVLIASSFNFAGMMFIGATYGRILGSAPYNLPSWLIIQVNNSSAMGSLLAFPFVGFAMCKLLTRLSKRNRGVREAEHYLFAYIFPVITGALSTLLYGLAVQRHWHFATYYLAYGLNGFSWVTLSIANTLWVTEAFPRWAAPALVVVGGGCYLLSFSISFALVPWIAAHGYMLVGIELAVLQVVGGLIAVPIAFWGKSARQRIHGRWGDERGGALRPL</sequence>
<organism evidence="7 8">
    <name type="scientific">Trematosphaeria pertusa</name>
    <dbReference type="NCBI Taxonomy" id="390896"/>
    <lineage>
        <taxon>Eukaryota</taxon>
        <taxon>Fungi</taxon>
        <taxon>Dikarya</taxon>
        <taxon>Ascomycota</taxon>
        <taxon>Pezizomycotina</taxon>
        <taxon>Dothideomycetes</taxon>
        <taxon>Pleosporomycetidae</taxon>
        <taxon>Pleosporales</taxon>
        <taxon>Massarineae</taxon>
        <taxon>Trematosphaeriaceae</taxon>
        <taxon>Trematosphaeria</taxon>
    </lineage>
</organism>
<dbReference type="InterPro" id="IPR036259">
    <property type="entry name" value="MFS_trans_sf"/>
</dbReference>
<proteinExistence type="predicted"/>
<feature type="transmembrane region" description="Helical" evidence="6">
    <location>
        <begin position="180"/>
        <end position="198"/>
    </location>
</feature>
<keyword evidence="3 6" id="KW-1133">Transmembrane helix</keyword>
<feature type="transmembrane region" description="Helical" evidence="6">
    <location>
        <begin position="486"/>
        <end position="506"/>
    </location>
</feature>
<dbReference type="EMBL" id="ML987192">
    <property type="protein sequence ID" value="KAF2252352.1"/>
    <property type="molecule type" value="Genomic_DNA"/>
</dbReference>
<protein>
    <submittedName>
        <fullName evidence="7">MFS general substrate transporter</fullName>
    </submittedName>
</protein>
<reference evidence="7" key="1">
    <citation type="journal article" date="2020" name="Stud. Mycol.">
        <title>101 Dothideomycetes genomes: a test case for predicting lifestyles and emergence of pathogens.</title>
        <authorList>
            <person name="Haridas S."/>
            <person name="Albert R."/>
            <person name="Binder M."/>
            <person name="Bloem J."/>
            <person name="Labutti K."/>
            <person name="Salamov A."/>
            <person name="Andreopoulos B."/>
            <person name="Baker S."/>
            <person name="Barry K."/>
            <person name="Bills G."/>
            <person name="Bluhm B."/>
            <person name="Cannon C."/>
            <person name="Castanera R."/>
            <person name="Culley D."/>
            <person name="Daum C."/>
            <person name="Ezra D."/>
            <person name="Gonzalez J."/>
            <person name="Henrissat B."/>
            <person name="Kuo A."/>
            <person name="Liang C."/>
            <person name="Lipzen A."/>
            <person name="Lutzoni F."/>
            <person name="Magnuson J."/>
            <person name="Mondo S."/>
            <person name="Nolan M."/>
            <person name="Ohm R."/>
            <person name="Pangilinan J."/>
            <person name="Park H.-J."/>
            <person name="Ramirez L."/>
            <person name="Alfaro M."/>
            <person name="Sun H."/>
            <person name="Tritt A."/>
            <person name="Yoshinaga Y."/>
            <person name="Zwiers L.-H."/>
            <person name="Turgeon B."/>
            <person name="Goodwin S."/>
            <person name="Spatafora J."/>
            <person name="Crous P."/>
            <person name="Grigoriev I."/>
        </authorList>
    </citation>
    <scope>NUCLEOTIDE SEQUENCE</scope>
    <source>
        <strain evidence="7">CBS 122368</strain>
    </source>
</reference>
<feature type="transmembrane region" description="Helical" evidence="6">
    <location>
        <begin position="153"/>
        <end position="173"/>
    </location>
</feature>
<feature type="transmembrane region" description="Helical" evidence="6">
    <location>
        <begin position="548"/>
        <end position="571"/>
    </location>
</feature>
<dbReference type="Gene3D" id="1.20.1250.20">
    <property type="entry name" value="MFS general substrate transporter like domains"/>
    <property type="match status" value="1"/>
</dbReference>
<feature type="transmembrane region" description="Helical" evidence="6">
    <location>
        <begin position="239"/>
        <end position="257"/>
    </location>
</feature>
<feature type="region of interest" description="Disordered" evidence="5">
    <location>
        <begin position="19"/>
        <end position="61"/>
    </location>
</feature>
<keyword evidence="4 6" id="KW-0472">Membrane</keyword>
<accession>A0A6A6IRC2</accession>
<evidence type="ECO:0000256" key="4">
    <source>
        <dbReference type="ARBA" id="ARBA00023136"/>
    </source>
</evidence>
<evidence type="ECO:0000313" key="7">
    <source>
        <dbReference type="EMBL" id="KAF2252352.1"/>
    </source>
</evidence>
<evidence type="ECO:0000256" key="5">
    <source>
        <dbReference type="SAM" id="MobiDB-lite"/>
    </source>
</evidence>
<dbReference type="OrthoDB" id="268400at2759"/>
<evidence type="ECO:0000313" key="8">
    <source>
        <dbReference type="Proteomes" id="UP000800094"/>
    </source>
</evidence>